<dbReference type="AlphaFoldDB" id="A0AAN7A957"/>
<gene>
    <name evidence="2" type="ORF">QBC36DRAFT_54470</name>
</gene>
<proteinExistence type="predicted"/>
<sequence>MAPPAKSSLPASPAAAPSPSLISGASTSASASAPTAAQLIQSLPPGKRRGGWDDGIPPILRPLVRAYLLGYASTVAPRLATLLIQHLTRLFKQNYDTQKQASSSSTTTTTTPSTDTFLASLIRTLKAGFDWHRFPTFCALLAGGSTLLEVPLKAAFDRLAKNLSEVAKRRLARWIASFTSAYLSLAILQSKPTSFFTATVTSPDGTTTQIQLAGRTLDLTLFTLTRAIDVVVGTVWNLHRQRRQSAGKWTRLESLLSHITDPAIFALSSGAVMWSWFYYPSSLPRAYNKWINSAAAVDSRLIQALRRCHEGTLRYGEETGQADLLGSMCKDLNLPPSWGDPAKSIPFPCDIVHMGCGPSCEYHALSRFVRSFKWAMTTYLPLSLLLALRNPNKKAFKRAVLSAARTSTFLGTFITLFYYGVCLARTRIGPHIIGRGPKQRNLIDGGVCVGTGCVLCGWSILIEKAGRRKDGGLFVAPRAMATLLPRRYPKAREWVERLVFAGSTGIVFTCVLEDKARVRGVLGGLLAGVLNH</sequence>
<dbReference type="InterPro" id="IPR026749">
    <property type="entry name" value="Tmem135"/>
</dbReference>
<dbReference type="PANTHER" id="PTHR12459:SF15">
    <property type="entry name" value="TRANSMEMBRANE PROTEIN 135"/>
    <property type="match status" value="1"/>
</dbReference>
<evidence type="ECO:0000313" key="2">
    <source>
        <dbReference type="EMBL" id="KAK4179961.1"/>
    </source>
</evidence>
<organism evidence="2 3">
    <name type="scientific">Triangularia setosa</name>
    <dbReference type="NCBI Taxonomy" id="2587417"/>
    <lineage>
        <taxon>Eukaryota</taxon>
        <taxon>Fungi</taxon>
        <taxon>Dikarya</taxon>
        <taxon>Ascomycota</taxon>
        <taxon>Pezizomycotina</taxon>
        <taxon>Sordariomycetes</taxon>
        <taxon>Sordariomycetidae</taxon>
        <taxon>Sordariales</taxon>
        <taxon>Podosporaceae</taxon>
        <taxon>Triangularia</taxon>
    </lineage>
</organism>
<reference evidence="2" key="1">
    <citation type="journal article" date="2023" name="Mol. Phylogenet. Evol.">
        <title>Genome-scale phylogeny and comparative genomics of the fungal order Sordariales.</title>
        <authorList>
            <person name="Hensen N."/>
            <person name="Bonometti L."/>
            <person name="Westerberg I."/>
            <person name="Brannstrom I.O."/>
            <person name="Guillou S."/>
            <person name="Cros-Aarteil S."/>
            <person name="Calhoun S."/>
            <person name="Haridas S."/>
            <person name="Kuo A."/>
            <person name="Mondo S."/>
            <person name="Pangilinan J."/>
            <person name="Riley R."/>
            <person name="LaButti K."/>
            <person name="Andreopoulos B."/>
            <person name="Lipzen A."/>
            <person name="Chen C."/>
            <person name="Yan M."/>
            <person name="Daum C."/>
            <person name="Ng V."/>
            <person name="Clum A."/>
            <person name="Steindorff A."/>
            <person name="Ohm R.A."/>
            <person name="Martin F."/>
            <person name="Silar P."/>
            <person name="Natvig D.O."/>
            <person name="Lalanne C."/>
            <person name="Gautier V."/>
            <person name="Ament-Velasquez S.L."/>
            <person name="Kruys A."/>
            <person name="Hutchinson M.I."/>
            <person name="Powell A.J."/>
            <person name="Barry K."/>
            <person name="Miller A.N."/>
            <person name="Grigoriev I.V."/>
            <person name="Debuchy R."/>
            <person name="Gladieux P."/>
            <person name="Hiltunen Thoren M."/>
            <person name="Johannesson H."/>
        </authorList>
    </citation>
    <scope>NUCLEOTIDE SEQUENCE</scope>
    <source>
        <strain evidence="2">CBS 892.96</strain>
    </source>
</reference>
<reference evidence="2" key="2">
    <citation type="submission" date="2023-05" db="EMBL/GenBank/DDBJ databases">
        <authorList>
            <consortium name="Lawrence Berkeley National Laboratory"/>
            <person name="Steindorff A."/>
            <person name="Hensen N."/>
            <person name="Bonometti L."/>
            <person name="Westerberg I."/>
            <person name="Brannstrom I.O."/>
            <person name="Guillou S."/>
            <person name="Cros-Aarteil S."/>
            <person name="Calhoun S."/>
            <person name="Haridas S."/>
            <person name="Kuo A."/>
            <person name="Mondo S."/>
            <person name="Pangilinan J."/>
            <person name="Riley R."/>
            <person name="Labutti K."/>
            <person name="Andreopoulos B."/>
            <person name="Lipzen A."/>
            <person name="Chen C."/>
            <person name="Yanf M."/>
            <person name="Daum C."/>
            <person name="Ng V."/>
            <person name="Clum A."/>
            <person name="Ohm R."/>
            <person name="Martin F."/>
            <person name="Silar P."/>
            <person name="Natvig D."/>
            <person name="Lalanne C."/>
            <person name="Gautier V."/>
            <person name="Ament-Velasquez S.L."/>
            <person name="Kruys A."/>
            <person name="Hutchinson M.I."/>
            <person name="Powell A.J."/>
            <person name="Barry K."/>
            <person name="Miller A.N."/>
            <person name="Grigoriev I.V."/>
            <person name="Debuchy R."/>
            <person name="Gladieux P."/>
            <person name="Thoren M.H."/>
            <person name="Johannesson H."/>
        </authorList>
    </citation>
    <scope>NUCLEOTIDE SEQUENCE</scope>
    <source>
        <strain evidence="2">CBS 892.96</strain>
    </source>
</reference>
<name>A0AAN7A957_9PEZI</name>
<feature type="region of interest" description="Disordered" evidence="1">
    <location>
        <begin position="1"/>
        <end position="27"/>
    </location>
</feature>
<dbReference type="Proteomes" id="UP001302321">
    <property type="component" value="Unassembled WGS sequence"/>
</dbReference>
<protein>
    <recommendedName>
        <fullName evidence="4">Integral membrane protein</fullName>
    </recommendedName>
</protein>
<evidence type="ECO:0008006" key="4">
    <source>
        <dbReference type="Google" id="ProtNLM"/>
    </source>
</evidence>
<accession>A0AAN7A957</accession>
<dbReference type="EMBL" id="MU866107">
    <property type="protein sequence ID" value="KAK4179961.1"/>
    <property type="molecule type" value="Genomic_DNA"/>
</dbReference>
<comment type="caution">
    <text evidence="2">The sequence shown here is derived from an EMBL/GenBank/DDBJ whole genome shotgun (WGS) entry which is preliminary data.</text>
</comment>
<keyword evidence="3" id="KW-1185">Reference proteome</keyword>
<dbReference type="PANTHER" id="PTHR12459">
    <property type="entry name" value="TRANSMEMBRANE PROTEIN 135-RELATED"/>
    <property type="match status" value="1"/>
</dbReference>
<evidence type="ECO:0000313" key="3">
    <source>
        <dbReference type="Proteomes" id="UP001302321"/>
    </source>
</evidence>
<evidence type="ECO:0000256" key="1">
    <source>
        <dbReference type="SAM" id="MobiDB-lite"/>
    </source>
</evidence>